<protein>
    <submittedName>
        <fullName evidence="1">Uncharacterized protein</fullName>
    </submittedName>
</protein>
<proteinExistence type="predicted"/>
<sequence length="107" mass="12396">MEYELIATSNGPVIKYDGRHLTLSDSNDLLMVQEDNEGFIADMKVHIRQEIQNAHDEIQEAFQYGYPFSSTKIYQYVQAINLYQSFAFTTWSNYQQNVATAQGHNHL</sequence>
<organism evidence="1">
    <name type="scientific">uncultured Caudovirales phage</name>
    <dbReference type="NCBI Taxonomy" id="2100421"/>
    <lineage>
        <taxon>Viruses</taxon>
        <taxon>Duplodnaviria</taxon>
        <taxon>Heunggongvirae</taxon>
        <taxon>Uroviricota</taxon>
        <taxon>Caudoviricetes</taxon>
        <taxon>Peduoviridae</taxon>
        <taxon>Maltschvirus</taxon>
        <taxon>Maltschvirus maltsch</taxon>
    </lineage>
</organism>
<name>A0A6J5QXH1_9CAUD</name>
<accession>A0A6J5QXH1</accession>
<dbReference type="EMBL" id="LR797078">
    <property type="protein sequence ID" value="CAB4185738.1"/>
    <property type="molecule type" value="Genomic_DNA"/>
</dbReference>
<reference evidence="1" key="1">
    <citation type="submission" date="2020-05" db="EMBL/GenBank/DDBJ databases">
        <authorList>
            <person name="Chiriac C."/>
            <person name="Salcher M."/>
            <person name="Ghai R."/>
            <person name="Kavagutti S V."/>
        </authorList>
    </citation>
    <scope>NUCLEOTIDE SEQUENCE</scope>
</reference>
<evidence type="ECO:0000313" key="1">
    <source>
        <dbReference type="EMBL" id="CAB4185738.1"/>
    </source>
</evidence>
<gene>
    <name evidence="1" type="ORF">UFOVP1130_112</name>
</gene>